<protein>
    <submittedName>
        <fullName evidence="1">Uncharacterized protein</fullName>
    </submittedName>
</protein>
<organism evidence="1 2">
    <name type="scientific">Candidatus Magnetobacterium bavaricum</name>
    <dbReference type="NCBI Taxonomy" id="29290"/>
    <lineage>
        <taxon>Bacteria</taxon>
        <taxon>Pseudomonadati</taxon>
        <taxon>Nitrospirota</taxon>
        <taxon>Thermodesulfovibrionia</taxon>
        <taxon>Thermodesulfovibrionales</taxon>
        <taxon>Candidatus Magnetobacteriaceae</taxon>
        <taxon>Candidatus Magnetobacterium</taxon>
    </lineage>
</organism>
<dbReference type="AlphaFoldDB" id="A0A0F3GKB3"/>
<dbReference type="Proteomes" id="UP000033423">
    <property type="component" value="Unassembled WGS sequence"/>
</dbReference>
<sequence>MVRRGIFRLVAYGFVAQHLKYCNSSGGSKKNPEREKNQIQVFISLTLFKQSFSFSLL</sequence>
<keyword evidence="2" id="KW-1185">Reference proteome</keyword>
<reference evidence="1 2" key="1">
    <citation type="submission" date="2015-02" db="EMBL/GenBank/DDBJ databases">
        <title>Single-cell genomics of uncultivated deep-branching MTB reveals a conserved set of magnetosome genes.</title>
        <authorList>
            <person name="Kolinko S."/>
            <person name="Richter M."/>
            <person name="Glockner F.O."/>
            <person name="Brachmann A."/>
            <person name="Schuler D."/>
        </authorList>
    </citation>
    <scope>NUCLEOTIDE SEQUENCE [LARGE SCALE GENOMIC DNA]</scope>
    <source>
        <strain evidence="1">TM-1</strain>
    </source>
</reference>
<proteinExistence type="predicted"/>
<name>A0A0F3GKB3_9BACT</name>
<comment type="caution">
    <text evidence="1">The sequence shown here is derived from an EMBL/GenBank/DDBJ whole genome shotgun (WGS) entry which is preliminary data.</text>
</comment>
<gene>
    <name evidence="1" type="ORF">MBAV_005486</name>
</gene>
<evidence type="ECO:0000313" key="2">
    <source>
        <dbReference type="Proteomes" id="UP000033423"/>
    </source>
</evidence>
<evidence type="ECO:0000313" key="1">
    <source>
        <dbReference type="EMBL" id="KJU82321.1"/>
    </source>
</evidence>
<accession>A0A0F3GKB3</accession>
<dbReference type="EMBL" id="LACI01002361">
    <property type="protein sequence ID" value="KJU82321.1"/>
    <property type="molecule type" value="Genomic_DNA"/>
</dbReference>